<evidence type="ECO:0000313" key="4">
    <source>
        <dbReference type="EMBL" id="KAF4308359.1"/>
    </source>
</evidence>
<keyword evidence="5" id="KW-1185">Reference proteome</keyword>
<dbReference type="SUPFAM" id="SSF48403">
    <property type="entry name" value="Ankyrin repeat"/>
    <property type="match status" value="2"/>
</dbReference>
<evidence type="ECO:0000313" key="5">
    <source>
        <dbReference type="Proteomes" id="UP000572817"/>
    </source>
</evidence>
<name>A0A8H4IXZ1_9PEZI</name>
<dbReference type="Pfam" id="PF00023">
    <property type="entry name" value="Ank"/>
    <property type="match status" value="1"/>
</dbReference>
<protein>
    <recommendedName>
        <fullName evidence="6">Ankyrin repeat protein</fullName>
    </recommendedName>
</protein>
<dbReference type="Pfam" id="PF12796">
    <property type="entry name" value="Ank_2"/>
    <property type="match status" value="2"/>
</dbReference>
<feature type="repeat" description="ANK" evidence="3">
    <location>
        <begin position="192"/>
        <end position="224"/>
    </location>
</feature>
<keyword evidence="1" id="KW-0677">Repeat</keyword>
<dbReference type="PROSITE" id="PS50297">
    <property type="entry name" value="ANK_REP_REGION"/>
    <property type="match status" value="4"/>
</dbReference>
<feature type="repeat" description="ANK" evidence="3">
    <location>
        <begin position="92"/>
        <end position="124"/>
    </location>
</feature>
<evidence type="ECO:0008006" key="6">
    <source>
        <dbReference type="Google" id="ProtNLM"/>
    </source>
</evidence>
<organism evidence="4 5">
    <name type="scientific">Botryosphaeria dothidea</name>
    <dbReference type="NCBI Taxonomy" id="55169"/>
    <lineage>
        <taxon>Eukaryota</taxon>
        <taxon>Fungi</taxon>
        <taxon>Dikarya</taxon>
        <taxon>Ascomycota</taxon>
        <taxon>Pezizomycotina</taxon>
        <taxon>Dothideomycetes</taxon>
        <taxon>Dothideomycetes incertae sedis</taxon>
        <taxon>Botryosphaeriales</taxon>
        <taxon>Botryosphaeriaceae</taxon>
        <taxon>Botryosphaeria</taxon>
    </lineage>
</organism>
<dbReference type="InterPro" id="IPR002110">
    <property type="entry name" value="Ankyrin_rpt"/>
</dbReference>
<feature type="repeat" description="ANK" evidence="3">
    <location>
        <begin position="26"/>
        <end position="58"/>
    </location>
</feature>
<keyword evidence="2 3" id="KW-0040">ANK repeat</keyword>
<dbReference type="AlphaFoldDB" id="A0A8H4IXZ1"/>
<dbReference type="OrthoDB" id="539213at2759"/>
<dbReference type="SMART" id="SM00248">
    <property type="entry name" value="ANK"/>
    <property type="match status" value="9"/>
</dbReference>
<dbReference type="InterPro" id="IPR036770">
    <property type="entry name" value="Ankyrin_rpt-contain_sf"/>
</dbReference>
<dbReference type="Proteomes" id="UP000572817">
    <property type="component" value="Unassembled WGS sequence"/>
</dbReference>
<dbReference type="PROSITE" id="PS50088">
    <property type="entry name" value="ANK_REPEAT"/>
    <property type="match status" value="4"/>
</dbReference>
<evidence type="ECO:0000256" key="2">
    <source>
        <dbReference type="ARBA" id="ARBA00023043"/>
    </source>
</evidence>
<accession>A0A8H4IXZ1</accession>
<feature type="repeat" description="ANK" evidence="3">
    <location>
        <begin position="258"/>
        <end position="290"/>
    </location>
</feature>
<dbReference type="EMBL" id="WWBZ02000022">
    <property type="protein sequence ID" value="KAF4308359.1"/>
    <property type="molecule type" value="Genomic_DNA"/>
</dbReference>
<evidence type="ECO:0000256" key="3">
    <source>
        <dbReference type="PROSITE-ProRule" id="PRU00023"/>
    </source>
</evidence>
<dbReference type="PANTHER" id="PTHR24166:SF48">
    <property type="entry name" value="PROTEIN VAPYRIN"/>
    <property type="match status" value="1"/>
</dbReference>
<reference evidence="4" key="1">
    <citation type="submission" date="2020-04" db="EMBL/GenBank/DDBJ databases">
        <title>Genome Assembly and Annotation of Botryosphaeria dothidea sdau 11-99, a Latent Pathogen of Apple Fruit Ring Rot in China.</title>
        <authorList>
            <person name="Yu C."/>
            <person name="Diao Y."/>
            <person name="Lu Q."/>
            <person name="Zhao J."/>
            <person name="Cui S."/>
            <person name="Peng C."/>
            <person name="He B."/>
            <person name="Liu H."/>
        </authorList>
    </citation>
    <scope>NUCLEOTIDE SEQUENCE [LARGE SCALE GENOMIC DNA]</scope>
    <source>
        <strain evidence="4">Sdau11-99</strain>
    </source>
</reference>
<proteinExistence type="predicted"/>
<dbReference type="Gene3D" id="1.25.40.20">
    <property type="entry name" value="Ankyrin repeat-containing domain"/>
    <property type="match status" value="2"/>
</dbReference>
<sequence>MSGDENGLQWLLEEGKVEDISEGLGDGSSPLFLATINGNLKVCRTLIEAGTSISKSREDGLTAFHAACKYGHVEICKLIIANHENSILNKYGERTPLELAADEGQMDIVHFLLEQGCDTTVTAEVLARNSGHHEIGDLIRERHVHGKSAISESAVRELDTLRLQEAFKSPSADKLIRLLQEGADPNIRFKPGHQTPLHMAVWRGWQDSFEYLMHKGANLDSGDAIGTTPLMLATNLENWEYGKLLHQNGALIQERNSKGWSALHFAALRRKHEAIVYLLELGMDSNMQTHDGLTPLHLASGSTCVETIIQHGGDPFALTAAGRTVAWAFSCLDQGGDLQQIFATQPDDKVLESVNTIDRDFNSSPLYNSSFRGATGTAMALIDYDASVNFAGGFLGALIHASLKQGHFKLATMLLSKGARPYRLMQGGEERAVWFWEYGYAFSCQTSTGVWRPNQVEAMGRRDE</sequence>
<comment type="caution">
    <text evidence="4">The sequence shown here is derived from an EMBL/GenBank/DDBJ whole genome shotgun (WGS) entry which is preliminary data.</text>
</comment>
<gene>
    <name evidence="4" type="ORF">GTA08_BOTSDO04352</name>
</gene>
<dbReference type="InterPro" id="IPR050889">
    <property type="entry name" value="Dendritic_Spine_Reg/Scaffold"/>
</dbReference>
<dbReference type="PANTHER" id="PTHR24166">
    <property type="entry name" value="ROLLING PEBBLES, ISOFORM B"/>
    <property type="match status" value="1"/>
</dbReference>
<evidence type="ECO:0000256" key="1">
    <source>
        <dbReference type="ARBA" id="ARBA00022737"/>
    </source>
</evidence>